<dbReference type="GO" id="GO:0042277">
    <property type="term" value="F:peptide binding"/>
    <property type="evidence" value="ECO:0007669"/>
    <property type="project" value="TreeGrafter"/>
</dbReference>
<gene>
    <name evidence="4" type="ORF">SK128_003967</name>
</gene>
<dbReference type="EMBL" id="JAXCGZ010002374">
    <property type="protein sequence ID" value="KAK7083984.1"/>
    <property type="molecule type" value="Genomic_DNA"/>
</dbReference>
<feature type="domain" description="ERAP1-like C-terminal" evidence="3">
    <location>
        <begin position="6"/>
        <end position="149"/>
    </location>
</feature>
<dbReference type="InterPro" id="IPR050344">
    <property type="entry name" value="Peptidase_M1_aminopeptidases"/>
</dbReference>
<dbReference type="GO" id="GO:0005615">
    <property type="term" value="C:extracellular space"/>
    <property type="evidence" value="ECO:0007669"/>
    <property type="project" value="TreeGrafter"/>
</dbReference>
<evidence type="ECO:0000256" key="1">
    <source>
        <dbReference type="ARBA" id="ARBA00010136"/>
    </source>
</evidence>
<keyword evidence="2" id="KW-0031">Aminopeptidase</keyword>
<accession>A0AAN8XQR7</accession>
<keyword evidence="5" id="KW-1185">Reference proteome</keyword>
<feature type="non-terminal residue" evidence="4">
    <location>
        <position position="1"/>
    </location>
</feature>
<dbReference type="Pfam" id="PF11838">
    <property type="entry name" value="ERAP1_C"/>
    <property type="match status" value="1"/>
</dbReference>
<evidence type="ECO:0000259" key="3">
    <source>
        <dbReference type="Pfam" id="PF11838"/>
    </source>
</evidence>
<dbReference type="PANTHER" id="PTHR11533">
    <property type="entry name" value="PROTEASE M1 ZINC METALLOPROTEASE"/>
    <property type="match status" value="1"/>
</dbReference>
<keyword evidence="2" id="KW-0378">Hydrolase</keyword>
<dbReference type="PANTHER" id="PTHR11533:SF276">
    <property type="entry name" value="GLUTAMYL AMINOPEPTIDASE"/>
    <property type="match status" value="1"/>
</dbReference>
<evidence type="ECO:0000256" key="2">
    <source>
        <dbReference type="ARBA" id="ARBA00022438"/>
    </source>
</evidence>
<organism evidence="4 5">
    <name type="scientific">Halocaridina rubra</name>
    <name type="common">Hawaiian red shrimp</name>
    <dbReference type="NCBI Taxonomy" id="373956"/>
    <lineage>
        <taxon>Eukaryota</taxon>
        <taxon>Metazoa</taxon>
        <taxon>Ecdysozoa</taxon>
        <taxon>Arthropoda</taxon>
        <taxon>Crustacea</taxon>
        <taxon>Multicrustacea</taxon>
        <taxon>Malacostraca</taxon>
        <taxon>Eumalacostraca</taxon>
        <taxon>Eucarida</taxon>
        <taxon>Decapoda</taxon>
        <taxon>Pleocyemata</taxon>
        <taxon>Caridea</taxon>
        <taxon>Atyoidea</taxon>
        <taxon>Atyidae</taxon>
        <taxon>Halocaridina</taxon>
    </lineage>
</organism>
<dbReference type="GO" id="GO:0070006">
    <property type="term" value="F:metalloaminopeptidase activity"/>
    <property type="evidence" value="ECO:0007669"/>
    <property type="project" value="TreeGrafter"/>
</dbReference>
<reference evidence="4 5" key="1">
    <citation type="submission" date="2023-11" db="EMBL/GenBank/DDBJ databases">
        <title>Halocaridina rubra genome assembly.</title>
        <authorList>
            <person name="Smith C."/>
        </authorList>
    </citation>
    <scope>NUCLEOTIDE SEQUENCE [LARGE SCALE GENOMIC DNA]</scope>
    <source>
        <strain evidence="4">EP-1</strain>
        <tissue evidence="4">Whole</tissue>
    </source>
</reference>
<name>A0AAN8XQR7_HALRR</name>
<dbReference type="GO" id="GO:0043171">
    <property type="term" value="P:peptide catabolic process"/>
    <property type="evidence" value="ECO:0007669"/>
    <property type="project" value="TreeGrafter"/>
</dbReference>
<dbReference type="Proteomes" id="UP001381693">
    <property type="component" value="Unassembled WGS sequence"/>
</dbReference>
<dbReference type="GO" id="GO:0005737">
    <property type="term" value="C:cytoplasm"/>
    <property type="evidence" value="ECO:0007669"/>
    <property type="project" value="TreeGrafter"/>
</dbReference>
<dbReference type="GO" id="GO:0008270">
    <property type="term" value="F:zinc ion binding"/>
    <property type="evidence" value="ECO:0007669"/>
    <property type="project" value="TreeGrafter"/>
</dbReference>
<dbReference type="GO" id="GO:0006508">
    <property type="term" value="P:proteolysis"/>
    <property type="evidence" value="ECO:0007669"/>
    <property type="project" value="TreeGrafter"/>
</dbReference>
<dbReference type="GO" id="GO:0016020">
    <property type="term" value="C:membrane"/>
    <property type="evidence" value="ECO:0007669"/>
    <property type="project" value="TreeGrafter"/>
</dbReference>
<dbReference type="AlphaFoldDB" id="A0AAN8XQR7"/>
<comment type="caution">
    <text evidence="4">The sequence shown here is derived from an EMBL/GenBank/DDBJ whole genome shotgun (WGS) entry which is preliminary data.</text>
</comment>
<keyword evidence="2" id="KW-0645">Protease</keyword>
<comment type="similarity">
    <text evidence="1">Belongs to the peptidase M1 family.</text>
</comment>
<proteinExistence type="inferred from homology"/>
<evidence type="ECO:0000313" key="5">
    <source>
        <dbReference type="Proteomes" id="UP001381693"/>
    </source>
</evidence>
<dbReference type="Gene3D" id="1.25.50.20">
    <property type="match status" value="1"/>
</dbReference>
<sequence length="172" mass="20267">VYRWGVIQEGSQATWDVMWERALAETSATQTDNLYYGMANSQNSDILLKYIMLAQDEANVRSQNFMTILQYISYNPAGTDLVWDWVRSHWEWLVDRFTLNDRYLGQLVFNICKYFTTTKKLTEMEAFFIQYPEAGAGEIYRQQALETVQFNIRWVQNNADVILSWLNSQKLS</sequence>
<evidence type="ECO:0000313" key="4">
    <source>
        <dbReference type="EMBL" id="KAK7083984.1"/>
    </source>
</evidence>
<dbReference type="InterPro" id="IPR024571">
    <property type="entry name" value="ERAP1-like_C_dom"/>
</dbReference>
<protein>
    <recommendedName>
        <fullName evidence="3">ERAP1-like C-terminal domain-containing protein</fullName>
    </recommendedName>
</protein>